<dbReference type="GO" id="GO:0046872">
    <property type="term" value="F:metal ion binding"/>
    <property type="evidence" value="ECO:0007669"/>
    <property type="project" value="UniProtKB-KW"/>
</dbReference>
<evidence type="ECO:0000256" key="6">
    <source>
        <dbReference type="ARBA" id="ARBA00022723"/>
    </source>
</evidence>
<dbReference type="GeneID" id="55527677"/>
<keyword evidence="6 9" id="KW-0479">Metal-binding</keyword>
<reference evidence="11 12" key="1">
    <citation type="submission" date="2018-01" db="EMBL/GenBank/DDBJ databases">
        <title>Species boundaries and ecological features among Paraburkholderia terrae DSMZ17804T, P. hospita DSMZ17164T and P. caribensis DSMZ13236T.</title>
        <authorList>
            <person name="Pratama A.A."/>
        </authorList>
    </citation>
    <scope>NUCLEOTIDE SEQUENCE [LARGE SCALE GENOMIC DNA]</scope>
    <source>
        <strain evidence="11 12">DSM 17164</strain>
    </source>
</reference>
<accession>A0AAN1J650</accession>
<dbReference type="RefSeq" id="WP_090835754.1">
    <property type="nucleotide sequence ID" value="NZ_CADFGJ010000017.1"/>
</dbReference>
<dbReference type="EMBL" id="CP026105">
    <property type="protein sequence ID" value="AUT67740.1"/>
    <property type="molecule type" value="Genomic_DNA"/>
</dbReference>
<dbReference type="Proteomes" id="UP000236649">
    <property type="component" value="Chromosome 1"/>
</dbReference>
<dbReference type="PANTHER" id="PTHR20941:SF1">
    <property type="entry name" value="FOLIC ACID SYNTHESIS PROTEIN FOL1"/>
    <property type="match status" value="1"/>
</dbReference>
<keyword evidence="7 9" id="KW-0460">Magnesium</keyword>
<evidence type="ECO:0000313" key="11">
    <source>
        <dbReference type="EMBL" id="AUT67740.1"/>
    </source>
</evidence>
<dbReference type="GO" id="GO:0005829">
    <property type="term" value="C:cytosol"/>
    <property type="evidence" value="ECO:0007669"/>
    <property type="project" value="TreeGrafter"/>
</dbReference>
<dbReference type="PROSITE" id="PS00793">
    <property type="entry name" value="DHPS_2"/>
    <property type="match status" value="1"/>
</dbReference>
<comment type="cofactor">
    <cofactor evidence="2 9">
        <name>Mg(2+)</name>
        <dbReference type="ChEBI" id="CHEBI:18420"/>
    </cofactor>
</comment>
<dbReference type="EC" id="2.5.1.15" evidence="4 9"/>
<evidence type="ECO:0000256" key="5">
    <source>
        <dbReference type="ARBA" id="ARBA00022679"/>
    </source>
</evidence>
<gene>
    <name evidence="11" type="primary">folP</name>
    <name evidence="11" type="ORF">C2L64_04870</name>
</gene>
<dbReference type="InterPro" id="IPR011005">
    <property type="entry name" value="Dihydropteroate_synth-like_sf"/>
</dbReference>
<organism evidence="11 12">
    <name type="scientific">Paraburkholderia hospita</name>
    <dbReference type="NCBI Taxonomy" id="169430"/>
    <lineage>
        <taxon>Bacteria</taxon>
        <taxon>Pseudomonadati</taxon>
        <taxon>Pseudomonadota</taxon>
        <taxon>Betaproteobacteria</taxon>
        <taxon>Burkholderiales</taxon>
        <taxon>Burkholderiaceae</taxon>
        <taxon>Paraburkholderia</taxon>
    </lineage>
</organism>
<dbReference type="KEGG" id="phs:C2L64_04870"/>
<evidence type="ECO:0000259" key="10">
    <source>
        <dbReference type="PROSITE" id="PS50972"/>
    </source>
</evidence>
<dbReference type="CDD" id="cd00739">
    <property type="entry name" value="DHPS"/>
    <property type="match status" value="1"/>
</dbReference>
<dbReference type="InterPro" id="IPR045031">
    <property type="entry name" value="DHP_synth-like"/>
</dbReference>
<feature type="domain" description="Pterin-binding" evidence="10">
    <location>
        <begin position="13"/>
        <end position="268"/>
    </location>
</feature>
<comment type="catalytic activity">
    <reaction evidence="1">
        <text>(7,8-dihydropterin-6-yl)methyl diphosphate + 4-aminobenzoate = 7,8-dihydropteroate + diphosphate</text>
        <dbReference type="Rhea" id="RHEA:19949"/>
        <dbReference type="ChEBI" id="CHEBI:17836"/>
        <dbReference type="ChEBI" id="CHEBI:17839"/>
        <dbReference type="ChEBI" id="CHEBI:33019"/>
        <dbReference type="ChEBI" id="CHEBI:72950"/>
        <dbReference type="EC" id="2.5.1.15"/>
    </reaction>
</comment>
<evidence type="ECO:0000256" key="1">
    <source>
        <dbReference type="ARBA" id="ARBA00000012"/>
    </source>
</evidence>
<dbReference type="Pfam" id="PF00809">
    <property type="entry name" value="Pterin_bind"/>
    <property type="match status" value="1"/>
</dbReference>
<keyword evidence="8 9" id="KW-0289">Folate biosynthesis</keyword>
<dbReference type="PROSITE" id="PS50972">
    <property type="entry name" value="PTERIN_BINDING"/>
    <property type="match status" value="1"/>
</dbReference>
<dbReference type="PROSITE" id="PS00792">
    <property type="entry name" value="DHPS_1"/>
    <property type="match status" value="1"/>
</dbReference>
<dbReference type="GO" id="GO:0046656">
    <property type="term" value="P:folic acid biosynthetic process"/>
    <property type="evidence" value="ECO:0007669"/>
    <property type="project" value="UniProtKB-KW"/>
</dbReference>
<dbReference type="InterPro" id="IPR000489">
    <property type="entry name" value="Pterin-binding_dom"/>
</dbReference>
<evidence type="ECO:0000256" key="4">
    <source>
        <dbReference type="ARBA" id="ARBA00012458"/>
    </source>
</evidence>
<name>A0AAN1J650_9BURK</name>
<comment type="function">
    <text evidence="9">Catalyzes the condensation of para-aminobenzoate (pABA) with 6-hydroxymethyl-7,8-dihydropterin diphosphate (DHPt-PP) to form 7,8-dihydropteroate (H2Pte), the immediate precursor of folate derivatives.</text>
</comment>
<evidence type="ECO:0000256" key="7">
    <source>
        <dbReference type="ARBA" id="ARBA00022842"/>
    </source>
</evidence>
<dbReference type="InterPro" id="IPR006390">
    <property type="entry name" value="DHP_synth_dom"/>
</dbReference>
<protein>
    <recommendedName>
        <fullName evidence="4 9">Dihydropteroate synthase</fullName>
        <shortName evidence="9">DHPS</shortName>
        <ecNumber evidence="4 9">2.5.1.15</ecNumber>
    </recommendedName>
    <alternativeName>
        <fullName evidence="9">Dihydropteroate pyrophosphorylase</fullName>
    </alternativeName>
</protein>
<dbReference type="AlphaFoldDB" id="A0AAN1J650"/>
<comment type="similarity">
    <text evidence="9">Belongs to the DHPS family.</text>
</comment>
<comment type="pathway">
    <text evidence="3 9">Cofactor biosynthesis; tetrahydrofolate biosynthesis; 7,8-dihydrofolate from 2-amino-4-hydroxy-6-hydroxymethyl-7,8-dihydropteridine diphosphate and 4-aminobenzoate: step 1/2.</text>
</comment>
<proteinExistence type="inferred from homology"/>
<dbReference type="GO" id="GO:0046654">
    <property type="term" value="P:tetrahydrofolate biosynthetic process"/>
    <property type="evidence" value="ECO:0007669"/>
    <property type="project" value="TreeGrafter"/>
</dbReference>
<evidence type="ECO:0000256" key="9">
    <source>
        <dbReference type="RuleBase" id="RU361205"/>
    </source>
</evidence>
<dbReference type="GO" id="GO:0004156">
    <property type="term" value="F:dihydropteroate synthase activity"/>
    <property type="evidence" value="ECO:0007669"/>
    <property type="project" value="UniProtKB-EC"/>
</dbReference>
<evidence type="ECO:0000313" key="12">
    <source>
        <dbReference type="Proteomes" id="UP000236649"/>
    </source>
</evidence>
<evidence type="ECO:0000256" key="2">
    <source>
        <dbReference type="ARBA" id="ARBA00001946"/>
    </source>
</evidence>
<keyword evidence="5 9" id="KW-0808">Transferase</keyword>
<dbReference type="Gene3D" id="3.20.20.20">
    <property type="entry name" value="Dihydropteroate synthase-like"/>
    <property type="match status" value="1"/>
</dbReference>
<evidence type="ECO:0000256" key="3">
    <source>
        <dbReference type="ARBA" id="ARBA00004763"/>
    </source>
</evidence>
<evidence type="ECO:0000256" key="8">
    <source>
        <dbReference type="ARBA" id="ARBA00022909"/>
    </source>
</evidence>
<dbReference type="SUPFAM" id="SSF51717">
    <property type="entry name" value="Dihydropteroate synthetase-like"/>
    <property type="match status" value="1"/>
</dbReference>
<dbReference type="NCBIfam" id="TIGR01496">
    <property type="entry name" value="DHPS"/>
    <property type="match status" value="1"/>
</dbReference>
<dbReference type="PANTHER" id="PTHR20941">
    <property type="entry name" value="FOLATE SYNTHESIS PROTEINS"/>
    <property type="match status" value="1"/>
</dbReference>
<sequence length="280" mass="29831">MQCGRFTFTFERPLVMGILNVTPDSFSDGGLYAEPSKARLQAELMLADGADIIDIGGESTRPGAPPVPLQDELDRVIPLVKELSDAGIPVSVDTYKPEVMRHALAAGADLINDIWGFRMPGAIDAVKDSQCGLCVMHMLGEPQTMQVGEPAYADVVAEIRAFLDERVNTMMSAGVAKNRISVDPGFGFGKTVEHNYALLAHLSQTAPIVGTPLPILAGMSRKSMLGAVVDRPARQRVAASVAAAVCAAERGAAIIRVHDVEQTVDALKVWAATRDAARRA</sequence>